<accession>F0ZRQ1</accession>
<dbReference type="KEGG" id="dpp:DICPUDRAFT_154580"/>
<name>F0ZRQ1_DICPU</name>
<sequence length="442" mass="51531">MINNNDIQLTNYNDIVKQICNYLKDISSFKEFKKYWNVEYTNIKEKSNKTDSNNENNKLKLKDYVESFVKEKIFNNSNNNSNNIKGITFKLVAEIDLIGNNESLWIRILLRHSSGANNNIINNSNNINNINNINNNIIDYNSNYSVIYIKHYLNSEYYFISYSSRINFDFLLQSLSLVFNYKSIKNYNLSENSLDIIENYIFNNKSNNNDNDNDNSKSIFENPLLTVPSLKKRNYQLVLKSSERLQSSKEEEEEEWNNDNRVTDNLDMNLNLNLEKKIKLINNNVDSNNNNNNNNNSNNNNKNDKINNFSLLNNNTNKNNTLASHIYHGNQQRKLEFNFKTPLKSKTINKLSHNQMESSSHNNNSNTNNKSLSSLKIEKIPIEFNLLFEGENPVKGIEKLMSMNLIKKPYPSYFSSMSKKNSIIVNEFSDSDSDDDIFPEED</sequence>
<feature type="region of interest" description="Disordered" evidence="1">
    <location>
        <begin position="243"/>
        <end position="264"/>
    </location>
</feature>
<organism evidence="2 3">
    <name type="scientific">Dictyostelium purpureum</name>
    <name type="common">Slime mold</name>
    <dbReference type="NCBI Taxonomy" id="5786"/>
    <lineage>
        <taxon>Eukaryota</taxon>
        <taxon>Amoebozoa</taxon>
        <taxon>Evosea</taxon>
        <taxon>Eumycetozoa</taxon>
        <taxon>Dictyostelia</taxon>
        <taxon>Dictyosteliales</taxon>
        <taxon>Dictyosteliaceae</taxon>
        <taxon>Dictyostelium</taxon>
    </lineage>
</organism>
<dbReference type="eggNOG" id="ENOG502RIGZ">
    <property type="taxonomic scope" value="Eukaryota"/>
</dbReference>
<dbReference type="VEuPathDB" id="AmoebaDB:DICPUDRAFT_154580"/>
<protein>
    <submittedName>
        <fullName evidence="2">Uncharacterized protein</fullName>
    </submittedName>
</protein>
<dbReference type="InParanoid" id="F0ZRQ1"/>
<gene>
    <name evidence="2" type="ORF">DICPUDRAFT_154580</name>
</gene>
<reference evidence="3" key="1">
    <citation type="journal article" date="2011" name="Genome Biol.">
        <title>Comparative genomics of the social amoebae Dictyostelium discoideum and Dictyostelium purpureum.</title>
        <authorList>
            <consortium name="US DOE Joint Genome Institute (JGI-PGF)"/>
            <person name="Sucgang R."/>
            <person name="Kuo A."/>
            <person name="Tian X."/>
            <person name="Salerno W."/>
            <person name="Parikh A."/>
            <person name="Feasley C.L."/>
            <person name="Dalin E."/>
            <person name="Tu H."/>
            <person name="Huang E."/>
            <person name="Barry K."/>
            <person name="Lindquist E."/>
            <person name="Shapiro H."/>
            <person name="Bruce D."/>
            <person name="Schmutz J."/>
            <person name="Salamov A."/>
            <person name="Fey P."/>
            <person name="Gaudet P."/>
            <person name="Anjard C."/>
            <person name="Babu M.M."/>
            <person name="Basu S."/>
            <person name="Bushmanova Y."/>
            <person name="van der Wel H."/>
            <person name="Katoh-Kurasawa M."/>
            <person name="Dinh C."/>
            <person name="Coutinho P.M."/>
            <person name="Saito T."/>
            <person name="Elias M."/>
            <person name="Schaap P."/>
            <person name="Kay R.R."/>
            <person name="Henrissat B."/>
            <person name="Eichinger L."/>
            <person name="Rivero F."/>
            <person name="Putnam N.H."/>
            <person name="West C.M."/>
            <person name="Loomis W.F."/>
            <person name="Chisholm R.L."/>
            <person name="Shaulsky G."/>
            <person name="Strassmann J.E."/>
            <person name="Queller D.C."/>
            <person name="Kuspa A."/>
            <person name="Grigoriev I.V."/>
        </authorList>
    </citation>
    <scope>NUCLEOTIDE SEQUENCE [LARGE SCALE GENOMIC DNA]</scope>
    <source>
        <strain evidence="3">QSDP1</strain>
    </source>
</reference>
<dbReference type="GeneID" id="10504453"/>
<evidence type="ECO:0000313" key="3">
    <source>
        <dbReference type="Proteomes" id="UP000001064"/>
    </source>
</evidence>
<evidence type="ECO:0000256" key="1">
    <source>
        <dbReference type="SAM" id="MobiDB-lite"/>
    </source>
</evidence>
<dbReference type="RefSeq" id="XP_003290097.1">
    <property type="nucleotide sequence ID" value="XM_003290049.1"/>
</dbReference>
<dbReference type="AlphaFoldDB" id="F0ZRQ1"/>
<keyword evidence="3" id="KW-1185">Reference proteome</keyword>
<evidence type="ECO:0000313" key="2">
    <source>
        <dbReference type="EMBL" id="EGC33389.1"/>
    </source>
</evidence>
<proteinExistence type="predicted"/>
<dbReference type="EMBL" id="GL871144">
    <property type="protein sequence ID" value="EGC33389.1"/>
    <property type="molecule type" value="Genomic_DNA"/>
</dbReference>
<dbReference type="STRING" id="5786.F0ZRQ1"/>
<feature type="region of interest" description="Disordered" evidence="1">
    <location>
        <begin position="283"/>
        <end position="307"/>
    </location>
</feature>
<dbReference type="Proteomes" id="UP000001064">
    <property type="component" value="Unassembled WGS sequence"/>
</dbReference>